<keyword evidence="4" id="KW-1185">Reference proteome</keyword>
<dbReference type="Proteomes" id="UP001465976">
    <property type="component" value="Unassembled WGS sequence"/>
</dbReference>
<feature type="compositionally biased region" description="Polar residues" evidence="1">
    <location>
        <begin position="274"/>
        <end position="284"/>
    </location>
</feature>
<name>A0ABR3EV90_9AGAR</name>
<feature type="region of interest" description="Disordered" evidence="1">
    <location>
        <begin position="265"/>
        <end position="284"/>
    </location>
</feature>
<feature type="region of interest" description="Disordered" evidence="1">
    <location>
        <begin position="339"/>
        <end position="359"/>
    </location>
</feature>
<accession>A0ABR3EV90</accession>
<comment type="caution">
    <text evidence="3">The sequence shown here is derived from an EMBL/GenBank/DDBJ whole genome shotgun (WGS) entry which is preliminary data.</text>
</comment>
<proteinExistence type="predicted"/>
<gene>
    <name evidence="3" type="ORF">V5O48_015181</name>
</gene>
<feature type="compositionally biased region" description="Low complexity" evidence="1">
    <location>
        <begin position="145"/>
        <end position="175"/>
    </location>
</feature>
<organism evidence="3 4">
    <name type="scientific">Marasmius crinis-equi</name>
    <dbReference type="NCBI Taxonomy" id="585013"/>
    <lineage>
        <taxon>Eukaryota</taxon>
        <taxon>Fungi</taxon>
        <taxon>Dikarya</taxon>
        <taxon>Basidiomycota</taxon>
        <taxon>Agaricomycotina</taxon>
        <taxon>Agaricomycetes</taxon>
        <taxon>Agaricomycetidae</taxon>
        <taxon>Agaricales</taxon>
        <taxon>Marasmiineae</taxon>
        <taxon>Marasmiaceae</taxon>
        <taxon>Marasmius</taxon>
    </lineage>
</organism>
<evidence type="ECO:0000313" key="3">
    <source>
        <dbReference type="EMBL" id="KAL0566817.1"/>
    </source>
</evidence>
<feature type="region of interest" description="Disordered" evidence="1">
    <location>
        <begin position="109"/>
        <end position="132"/>
    </location>
</feature>
<evidence type="ECO:0000256" key="2">
    <source>
        <dbReference type="SAM" id="Phobius"/>
    </source>
</evidence>
<feature type="region of interest" description="Disordered" evidence="1">
    <location>
        <begin position="145"/>
        <end position="190"/>
    </location>
</feature>
<keyword evidence="2" id="KW-1133">Transmembrane helix</keyword>
<keyword evidence="2" id="KW-0812">Transmembrane</keyword>
<evidence type="ECO:0000256" key="1">
    <source>
        <dbReference type="SAM" id="MobiDB-lite"/>
    </source>
</evidence>
<evidence type="ECO:0000313" key="4">
    <source>
        <dbReference type="Proteomes" id="UP001465976"/>
    </source>
</evidence>
<protein>
    <recommendedName>
        <fullName evidence="5">Mid2 domain-containing protein</fullName>
    </recommendedName>
</protein>
<sequence length="410" mass="42441">MSTSCRTTPSVTLTSVYTVSSTSISQIVTETIIPASTSSITTTTCRPIGTTATRGSTPTSTASVEIECLPTTSTTIWPAQTATLSRLITLTVELPSTVSTTLYGTSCTIVPTSAPNTPGDPKLPHNDRPSQELATVTSTIFSTTITTVPAPDSPSSTGSPSLTGSPSTTGSATGSRFATPPPLGQDSRNPSGNSVKIGVIIGGALGGLVVFVLLVLALFLLFTRRKRGSGGAVPRAEIDVDDPIPPDLEPKPYTYDAGLHHGMSVPTSDHSRMPHTSSPLTRQGTMYSVSGATDATGRISMARGPQTTPLAVANVGVHSTTASICADCGGHATTVPSLDRLGRSNQGGRIPGFTTGGRRHNSMLAIPVHRSQVGQAQALRRHSTMMATPPSRKGRVRFIEGGLPPPAYEE</sequence>
<dbReference type="EMBL" id="JBAHYK010001764">
    <property type="protein sequence ID" value="KAL0566817.1"/>
    <property type="molecule type" value="Genomic_DNA"/>
</dbReference>
<feature type="transmembrane region" description="Helical" evidence="2">
    <location>
        <begin position="197"/>
        <end position="222"/>
    </location>
</feature>
<reference evidence="3 4" key="1">
    <citation type="submission" date="2024-02" db="EMBL/GenBank/DDBJ databases">
        <title>A draft genome for the cacao thread blight pathogen Marasmius crinis-equi.</title>
        <authorList>
            <person name="Cohen S.P."/>
            <person name="Baruah I.K."/>
            <person name="Amoako-Attah I."/>
            <person name="Bukari Y."/>
            <person name="Meinhardt L.W."/>
            <person name="Bailey B.A."/>
        </authorList>
    </citation>
    <scope>NUCLEOTIDE SEQUENCE [LARGE SCALE GENOMIC DNA]</scope>
    <source>
        <strain evidence="3 4">GH-76</strain>
    </source>
</reference>
<keyword evidence="2" id="KW-0472">Membrane</keyword>
<evidence type="ECO:0008006" key="5">
    <source>
        <dbReference type="Google" id="ProtNLM"/>
    </source>
</evidence>